<evidence type="ECO:0000313" key="1">
    <source>
        <dbReference type="EMBL" id="HHI48744.1"/>
    </source>
</evidence>
<reference evidence="1" key="1">
    <citation type="journal article" date="2020" name="mSystems">
        <title>Genome- and Community-Level Interaction Insights into Carbon Utilization and Element Cycling Functions of Hydrothermarchaeota in Hydrothermal Sediment.</title>
        <authorList>
            <person name="Zhou Z."/>
            <person name="Liu Y."/>
            <person name="Xu W."/>
            <person name="Pan J."/>
            <person name="Luo Z.H."/>
            <person name="Li M."/>
        </authorList>
    </citation>
    <scope>NUCLEOTIDE SEQUENCE [LARGE SCALE GENOMIC DNA]</scope>
    <source>
        <strain evidence="1">SpSt-1038</strain>
    </source>
</reference>
<gene>
    <name evidence="1" type="ORF">ENL91_01070</name>
</gene>
<comment type="caution">
    <text evidence="1">The sequence shown here is derived from an EMBL/GenBank/DDBJ whole genome shotgun (WGS) entry which is preliminary data.</text>
</comment>
<proteinExistence type="predicted"/>
<sequence>MNKKIAILLVAALFIAAVPIASTLATANAQTYVGQQTDFSPNALQTQDRERLRDRECAMNNFTDCCKNVIQEKVQLRIQERGMLGPQAGICCNSSDDCQSFAFQLREMLQAMNQNRIGYGK</sequence>
<name>A0A7J3UY99_9CREN</name>
<dbReference type="AlphaFoldDB" id="A0A7J3UY99"/>
<protein>
    <submittedName>
        <fullName evidence="1">Uncharacterized protein</fullName>
    </submittedName>
</protein>
<dbReference type="EMBL" id="DRVT01000014">
    <property type="protein sequence ID" value="HHI48744.1"/>
    <property type="molecule type" value="Genomic_DNA"/>
</dbReference>
<accession>A0A7J3UY99</accession>
<organism evidence="1">
    <name type="scientific">Candidatus Methanosuratincola petrocarbonis</name>
    <name type="common">ex Vanwonterghem et al. 2016</name>
    <dbReference type="NCBI Taxonomy" id="1867261"/>
    <lineage>
        <taxon>Archaea</taxon>
        <taxon>Thermoproteota</taxon>
        <taxon>Methanosuratincolia</taxon>
        <taxon>Candidatus Methanomethylicales</taxon>
        <taxon>Candidatus Methanomethylicaceae</taxon>
        <taxon>Candidatus Methanosuratincola (ex Vanwonterghem et al. 2016)</taxon>
    </lineage>
</organism>